<dbReference type="KEGG" id="run:DR864_21610"/>
<protein>
    <recommendedName>
        <fullName evidence="1">N-end rule aminoacyl transferase C-terminal domain-containing protein</fullName>
    </recommendedName>
</protein>
<dbReference type="PANTHER" id="PTHR21367:SF1">
    <property type="entry name" value="ARGINYL-TRNA--PROTEIN TRANSFERASE 1"/>
    <property type="match status" value="1"/>
</dbReference>
<gene>
    <name evidence="2" type="ORF">DR864_21610</name>
</gene>
<dbReference type="GO" id="GO:0004057">
    <property type="term" value="F:arginyl-tRNA--protein transferase activity"/>
    <property type="evidence" value="ECO:0007669"/>
    <property type="project" value="InterPro"/>
</dbReference>
<dbReference type="RefSeq" id="WP_114068928.1">
    <property type="nucleotide sequence ID" value="NZ_CP030850.1"/>
</dbReference>
<dbReference type="OrthoDB" id="9782022at2"/>
<reference evidence="2 3" key="1">
    <citation type="submission" date="2018-07" db="EMBL/GenBank/DDBJ databases">
        <title>Genome sequencing of Runella.</title>
        <authorList>
            <person name="Baek M.-G."/>
            <person name="Yi H."/>
        </authorList>
    </citation>
    <scope>NUCLEOTIDE SEQUENCE [LARGE SCALE GENOMIC DNA]</scope>
    <source>
        <strain evidence="2 3">HYN0085</strain>
    </source>
</reference>
<dbReference type="InterPro" id="IPR030700">
    <property type="entry name" value="N-end_Aminoacyl_Trfase"/>
</dbReference>
<dbReference type="PANTHER" id="PTHR21367">
    <property type="entry name" value="ARGININE-TRNA-PROTEIN TRANSFERASE 1"/>
    <property type="match status" value="1"/>
</dbReference>
<feature type="domain" description="N-end rule aminoacyl transferase C-terminal" evidence="1">
    <location>
        <begin position="94"/>
        <end position="204"/>
    </location>
</feature>
<dbReference type="Proteomes" id="UP000251993">
    <property type="component" value="Chromosome"/>
</dbReference>
<dbReference type="GO" id="GO:0005737">
    <property type="term" value="C:cytoplasm"/>
    <property type="evidence" value="ECO:0007669"/>
    <property type="project" value="TreeGrafter"/>
</dbReference>
<dbReference type="InterPro" id="IPR007472">
    <property type="entry name" value="N-end_Aminoacyl_Trfase_C"/>
</dbReference>
<dbReference type="AlphaFoldDB" id="A0A344TNE1"/>
<sequence length="360" mass="43164">MNDPILQYYLPHQLSPKRLDRYLASGWFRTVNMLFRAKVTCFDNDICAPINIRIKLSEHEHSKRLRKLLNKNEKLFRHEIRKATITREKEELFHQHQRRFRSFLSNSLEEFLVLTPRFETYEVAVYDDDRLVAISYFDQGENSLMSLLGLFDPGYSSYSLGIYTMLLEIEYSKATDRQWYYPGYVHERPSIYDYKLRLGKAEIYDWNTKRWLRHVDPHKQPNWADHIKNRTFALEQSLQSVGLGFQRKVYLFFGWHYFNSLYEQLFHCPLMLLLPDGRAVAYDVEKDQYICAKLEIYVPFRDIQMTLAPDFDPSLHHIDVMRVVEISHKTSSAADMSRFVWDTTFPHQEVSWWAKTRLMN</sequence>
<accession>A0A344TNE1</accession>
<evidence type="ECO:0000259" key="1">
    <source>
        <dbReference type="Pfam" id="PF04377"/>
    </source>
</evidence>
<dbReference type="InterPro" id="IPR016181">
    <property type="entry name" value="Acyl_CoA_acyltransferase"/>
</dbReference>
<evidence type="ECO:0000313" key="2">
    <source>
        <dbReference type="EMBL" id="AXE20162.1"/>
    </source>
</evidence>
<proteinExistence type="predicted"/>
<name>A0A344TNE1_9BACT</name>
<dbReference type="SUPFAM" id="SSF55729">
    <property type="entry name" value="Acyl-CoA N-acyltransferases (Nat)"/>
    <property type="match status" value="1"/>
</dbReference>
<dbReference type="EMBL" id="CP030850">
    <property type="protein sequence ID" value="AXE20162.1"/>
    <property type="molecule type" value="Genomic_DNA"/>
</dbReference>
<dbReference type="Pfam" id="PF04377">
    <property type="entry name" value="ATE_C"/>
    <property type="match status" value="1"/>
</dbReference>
<organism evidence="2 3">
    <name type="scientific">Runella rosea</name>
    <dbReference type="NCBI Taxonomy" id="2259595"/>
    <lineage>
        <taxon>Bacteria</taxon>
        <taxon>Pseudomonadati</taxon>
        <taxon>Bacteroidota</taxon>
        <taxon>Cytophagia</taxon>
        <taxon>Cytophagales</taxon>
        <taxon>Spirosomataceae</taxon>
        <taxon>Runella</taxon>
    </lineage>
</organism>
<evidence type="ECO:0000313" key="3">
    <source>
        <dbReference type="Proteomes" id="UP000251993"/>
    </source>
</evidence>
<keyword evidence="3" id="KW-1185">Reference proteome</keyword>